<feature type="binding site" evidence="15">
    <location>
        <position position="93"/>
    </location>
    <ligand>
        <name>DNA</name>
        <dbReference type="ChEBI" id="CHEBI:16991"/>
    </ligand>
</feature>
<dbReference type="Pfam" id="PF06831">
    <property type="entry name" value="H2TH"/>
    <property type="match status" value="1"/>
</dbReference>
<dbReference type="Gene3D" id="3.20.190.10">
    <property type="entry name" value="MutM-like, N-terminal"/>
    <property type="match status" value="1"/>
</dbReference>
<dbReference type="Gene3D" id="1.10.8.50">
    <property type="match status" value="1"/>
</dbReference>
<comment type="function">
    <text evidence="15">Involved in base excision repair of DNA damaged by oxidation or by mutagenic agents. Acts as DNA glycosylase that recognizes and removes damaged bases. Has a preference for oxidized purines, such as 7,8-dihydro-8-oxoguanine (8-oxoG). Has AP (apurinic/apyrimidinic) lyase activity and introduces nicks in the DNA strand. Cleaves the DNA backbone by beta-delta elimination to generate a single-strand break at the site of the removed base with both 3'- and 5'-phosphates.</text>
</comment>
<feature type="active site" description="Proton donor; for beta-elimination activity" evidence="15">
    <location>
        <position position="60"/>
    </location>
</feature>
<comment type="subunit">
    <text evidence="3 15">Monomer.</text>
</comment>
<dbReference type="NCBIfam" id="TIGR00577">
    <property type="entry name" value="fpg"/>
    <property type="match status" value="1"/>
</dbReference>
<organism evidence="18 19">
    <name type="scientific">Terrilactibacillus laevilacticus</name>
    <dbReference type="NCBI Taxonomy" id="1380157"/>
    <lineage>
        <taxon>Bacteria</taxon>
        <taxon>Bacillati</taxon>
        <taxon>Bacillota</taxon>
        <taxon>Bacilli</taxon>
        <taxon>Bacillales</taxon>
        <taxon>Bacillaceae</taxon>
        <taxon>Terrilactibacillus</taxon>
    </lineage>
</organism>
<dbReference type="EC" id="3.2.2.23" evidence="15"/>
<evidence type="ECO:0000256" key="4">
    <source>
        <dbReference type="ARBA" id="ARBA00022723"/>
    </source>
</evidence>
<dbReference type="EMBL" id="JBHUMR010000014">
    <property type="protein sequence ID" value="MFD2618072.1"/>
    <property type="molecule type" value="Genomic_DNA"/>
</dbReference>
<evidence type="ECO:0000256" key="14">
    <source>
        <dbReference type="ARBA" id="ARBA00044632"/>
    </source>
</evidence>
<feature type="active site" description="Proton donor; for delta-elimination activity" evidence="15">
    <location>
        <position position="264"/>
    </location>
</feature>
<comment type="caution">
    <text evidence="15">Lacks conserved residue(s) required for the propagation of feature annotation.</text>
</comment>
<evidence type="ECO:0000256" key="10">
    <source>
        <dbReference type="ARBA" id="ARBA00023204"/>
    </source>
</evidence>
<feature type="domain" description="FPG-type" evidence="16">
    <location>
        <begin position="240"/>
        <end position="274"/>
    </location>
</feature>
<feature type="active site" description="Proton donor" evidence="15">
    <location>
        <position position="3"/>
    </location>
</feature>
<evidence type="ECO:0000256" key="7">
    <source>
        <dbReference type="ARBA" id="ARBA00022801"/>
    </source>
</evidence>
<comment type="cofactor">
    <cofactor evidence="15">
        <name>Zn(2+)</name>
        <dbReference type="ChEBI" id="CHEBI:29105"/>
    </cofactor>
    <text evidence="15">Binds 1 zinc ion per subunit.</text>
</comment>
<dbReference type="InterPro" id="IPR015886">
    <property type="entry name" value="H2TH_FPG"/>
</dbReference>
<dbReference type="InterPro" id="IPR035937">
    <property type="entry name" value="FPG_N"/>
</dbReference>
<dbReference type="HAMAP" id="MF_00103">
    <property type="entry name" value="Fapy_DNA_glycosyl"/>
    <property type="match status" value="1"/>
</dbReference>
<dbReference type="PROSITE" id="PS01242">
    <property type="entry name" value="ZF_FPG_1"/>
    <property type="match status" value="1"/>
</dbReference>
<dbReference type="InterPro" id="IPR010979">
    <property type="entry name" value="Ribosomal_uS13-like_H2TH"/>
</dbReference>
<dbReference type="SUPFAM" id="SSF57716">
    <property type="entry name" value="Glucocorticoid receptor-like (DNA-binding domain)"/>
    <property type="match status" value="1"/>
</dbReference>
<comment type="catalytic activity">
    <reaction evidence="1 15">
        <text>Hydrolysis of DNA containing ring-opened 7-methylguanine residues, releasing 2,6-diamino-4-hydroxy-5-(N-methyl)formamidopyrimidine.</text>
        <dbReference type="EC" id="3.2.2.23"/>
    </reaction>
</comment>
<dbReference type="InterPro" id="IPR020629">
    <property type="entry name" value="FPG_Glyclase"/>
</dbReference>
<comment type="caution">
    <text evidence="18">The sequence shown here is derived from an EMBL/GenBank/DDBJ whole genome shotgun (WGS) entry which is preliminary data.</text>
</comment>
<evidence type="ECO:0000256" key="1">
    <source>
        <dbReference type="ARBA" id="ARBA00001668"/>
    </source>
</evidence>
<evidence type="ECO:0000256" key="13">
    <source>
        <dbReference type="ARBA" id="ARBA00023295"/>
    </source>
</evidence>
<feature type="domain" description="Formamidopyrimidine-DNA glycosylase catalytic" evidence="17">
    <location>
        <begin position="2"/>
        <end position="115"/>
    </location>
</feature>
<dbReference type="PROSITE" id="PS51068">
    <property type="entry name" value="FPG_CAT"/>
    <property type="match status" value="1"/>
</dbReference>
<dbReference type="SUPFAM" id="SSF81624">
    <property type="entry name" value="N-terminal domain of MutM-like DNA repair proteins"/>
    <property type="match status" value="1"/>
</dbReference>
<sequence length="276" mass="31451">MPELPEVENVKRTLNELIKGKTIQDVKVLWPNIIKKPTNTTEFVRLLSGQTIHQVERRGKFLIFHLDEIVLVSHLRMEGKYRLYQADEPLNKHTHVIFIFNDNTALHYLDVRKFGTMHLFKKGEEERNKPLSQLGLEPFDPEFTPQFLFEKCQRTNRTIKQVLLDQSIVVGLGNIYVDEVLFQAKIHPTIAASKLSSEKINDLHQSIVDILTKAITLGGSTIRTYVNSQGTKGTFQDRLAVYGRGDQPCPCCGTLIQKIKVGGRGTHFCPNCQGDR</sequence>
<evidence type="ECO:0000259" key="16">
    <source>
        <dbReference type="PROSITE" id="PS51066"/>
    </source>
</evidence>
<comment type="catalytic activity">
    <reaction evidence="14 15">
        <text>2'-deoxyribonucleotide-(2'-deoxyribose 5'-phosphate)-2'-deoxyribonucleotide-DNA = a 3'-end 2'-deoxyribonucleotide-(2,3-dehydro-2,3-deoxyribose 5'-phosphate)-DNA + a 5'-end 5'-phospho-2'-deoxyribonucleoside-DNA + H(+)</text>
        <dbReference type="Rhea" id="RHEA:66592"/>
        <dbReference type="Rhea" id="RHEA-COMP:13180"/>
        <dbReference type="Rhea" id="RHEA-COMP:16897"/>
        <dbReference type="Rhea" id="RHEA-COMP:17067"/>
        <dbReference type="ChEBI" id="CHEBI:15378"/>
        <dbReference type="ChEBI" id="CHEBI:136412"/>
        <dbReference type="ChEBI" id="CHEBI:157695"/>
        <dbReference type="ChEBI" id="CHEBI:167181"/>
        <dbReference type="EC" id="4.2.99.18"/>
    </reaction>
</comment>
<keyword evidence="6 15" id="KW-0863">Zinc-finger</keyword>
<comment type="similarity">
    <text evidence="2 15">Belongs to the FPG family.</text>
</comment>
<dbReference type="InterPro" id="IPR012319">
    <property type="entry name" value="FPG_cat"/>
</dbReference>
<dbReference type="Pfam" id="PF06827">
    <property type="entry name" value="zf-FPG_IleRS"/>
    <property type="match status" value="1"/>
</dbReference>
<dbReference type="PANTHER" id="PTHR22993:SF9">
    <property type="entry name" value="FORMAMIDOPYRIMIDINE-DNA GLYCOSYLASE"/>
    <property type="match status" value="1"/>
</dbReference>
<keyword evidence="9 15" id="KW-0238">DNA-binding</keyword>
<dbReference type="InterPro" id="IPR010663">
    <property type="entry name" value="Znf_FPG/IleRS"/>
</dbReference>
<evidence type="ECO:0000256" key="8">
    <source>
        <dbReference type="ARBA" id="ARBA00022833"/>
    </source>
</evidence>
<dbReference type="EC" id="4.2.99.18" evidence="15"/>
<keyword evidence="13 15" id="KW-0326">Glycosidase</keyword>
<keyword evidence="5 15" id="KW-0227">DNA damage</keyword>
<dbReference type="Proteomes" id="UP001597458">
    <property type="component" value="Unassembled WGS sequence"/>
</dbReference>
<reference evidence="19" key="1">
    <citation type="journal article" date="2019" name="Int. J. Syst. Evol. Microbiol.">
        <title>The Global Catalogue of Microorganisms (GCM) 10K type strain sequencing project: providing services to taxonomists for standard genome sequencing and annotation.</title>
        <authorList>
            <consortium name="The Broad Institute Genomics Platform"/>
            <consortium name="The Broad Institute Genome Sequencing Center for Infectious Disease"/>
            <person name="Wu L."/>
            <person name="Ma J."/>
        </authorList>
    </citation>
    <scope>NUCLEOTIDE SEQUENCE [LARGE SCALE GENOMIC DNA]</scope>
    <source>
        <strain evidence="19">TISTR 2241</strain>
    </source>
</reference>
<dbReference type="PROSITE" id="PS51066">
    <property type="entry name" value="ZF_FPG_2"/>
    <property type="match status" value="1"/>
</dbReference>
<dbReference type="Pfam" id="PF01149">
    <property type="entry name" value="Fapy_DNA_glyco"/>
    <property type="match status" value="1"/>
</dbReference>
<keyword evidence="4 15" id="KW-0479">Metal-binding</keyword>
<gene>
    <name evidence="15 18" type="primary">mutM</name>
    <name evidence="15" type="synonym">fpg</name>
    <name evidence="18" type="ORF">ACFSTF_12210</name>
</gene>
<dbReference type="NCBIfam" id="NF002211">
    <property type="entry name" value="PRK01103.1"/>
    <property type="match status" value="1"/>
</dbReference>
<dbReference type="SMART" id="SM01232">
    <property type="entry name" value="H2TH"/>
    <property type="match status" value="1"/>
</dbReference>
<evidence type="ECO:0000256" key="3">
    <source>
        <dbReference type="ARBA" id="ARBA00011245"/>
    </source>
</evidence>
<keyword evidence="8 15" id="KW-0862">Zinc</keyword>
<keyword evidence="11 15" id="KW-0456">Lyase</keyword>
<keyword evidence="10 15" id="KW-0234">DNA repair</keyword>
<evidence type="ECO:0000256" key="15">
    <source>
        <dbReference type="HAMAP-Rule" id="MF_00103"/>
    </source>
</evidence>
<evidence type="ECO:0000256" key="2">
    <source>
        <dbReference type="ARBA" id="ARBA00009409"/>
    </source>
</evidence>
<evidence type="ECO:0000256" key="12">
    <source>
        <dbReference type="ARBA" id="ARBA00023268"/>
    </source>
</evidence>
<feature type="active site" description="Schiff-base intermediate with DNA" evidence="15">
    <location>
        <position position="2"/>
    </location>
</feature>
<dbReference type="SUPFAM" id="SSF46946">
    <property type="entry name" value="S13-like H2TH domain"/>
    <property type="match status" value="1"/>
</dbReference>
<evidence type="ECO:0000256" key="6">
    <source>
        <dbReference type="ARBA" id="ARBA00022771"/>
    </source>
</evidence>
<evidence type="ECO:0000313" key="18">
    <source>
        <dbReference type="EMBL" id="MFD2618072.1"/>
    </source>
</evidence>
<evidence type="ECO:0000256" key="9">
    <source>
        <dbReference type="ARBA" id="ARBA00023125"/>
    </source>
</evidence>
<evidence type="ECO:0000256" key="11">
    <source>
        <dbReference type="ARBA" id="ARBA00023239"/>
    </source>
</evidence>
<evidence type="ECO:0000313" key="19">
    <source>
        <dbReference type="Proteomes" id="UP001597458"/>
    </source>
</evidence>
<dbReference type="CDD" id="cd08966">
    <property type="entry name" value="EcFpg-like_N"/>
    <property type="match status" value="1"/>
</dbReference>
<dbReference type="GO" id="GO:0008534">
    <property type="term" value="F:oxidized purine nucleobase lesion DNA N-glycosylase activity"/>
    <property type="evidence" value="ECO:0007669"/>
    <property type="project" value="UniProtKB-EC"/>
</dbReference>
<name>A0ABW5PTV3_9BACI</name>
<dbReference type="RefSeq" id="WP_141190135.1">
    <property type="nucleotide sequence ID" value="NZ_JBHUMR010000014.1"/>
</dbReference>
<feature type="binding site" evidence="15">
    <location>
        <position position="112"/>
    </location>
    <ligand>
        <name>DNA</name>
        <dbReference type="ChEBI" id="CHEBI:16991"/>
    </ligand>
</feature>
<dbReference type="InterPro" id="IPR015887">
    <property type="entry name" value="DNA_glyclase_Znf_dom_DNA_BS"/>
</dbReference>
<evidence type="ECO:0000259" key="17">
    <source>
        <dbReference type="PROSITE" id="PS51068"/>
    </source>
</evidence>
<dbReference type="PANTHER" id="PTHR22993">
    <property type="entry name" value="FORMAMIDOPYRIMIDINE-DNA GLYCOSYLASE"/>
    <property type="match status" value="1"/>
</dbReference>
<protein>
    <recommendedName>
        <fullName evidence="15">Formamidopyrimidine-DNA glycosylase</fullName>
        <shortName evidence="15">Fapy-DNA glycosylase</shortName>
        <ecNumber evidence="15">3.2.2.23</ecNumber>
    </recommendedName>
    <alternativeName>
        <fullName evidence="15">DNA-(apurinic or apyrimidinic site) lyase MutM</fullName>
        <shortName evidence="15">AP lyase MutM</shortName>
        <ecNumber evidence="15">4.2.99.18</ecNumber>
    </alternativeName>
</protein>
<dbReference type="InterPro" id="IPR000214">
    <property type="entry name" value="Znf_DNA_glyclase/AP_lyase"/>
</dbReference>
<keyword evidence="19" id="KW-1185">Reference proteome</keyword>
<evidence type="ECO:0000256" key="5">
    <source>
        <dbReference type="ARBA" id="ARBA00022763"/>
    </source>
</evidence>
<proteinExistence type="inferred from homology"/>
<accession>A0ABW5PTV3</accession>
<keyword evidence="12 15" id="KW-0511">Multifunctional enzyme</keyword>
<keyword evidence="7 15" id="KW-0378">Hydrolase</keyword>
<dbReference type="SMART" id="SM00898">
    <property type="entry name" value="Fapy_DNA_glyco"/>
    <property type="match status" value="1"/>
</dbReference>